<dbReference type="Pfam" id="PF04290">
    <property type="entry name" value="DctQ"/>
    <property type="match status" value="1"/>
</dbReference>
<evidence type="ECO:0000256" key="6">
    <source>
        <dbReference type="ARBA" id="ARBA00022989"/>
    </source>
</evidence>
<comment type="similarity">
    <text evidence="8 9">Belongs to the TRAP transporter small permease family.</text>
</comment>
<keyword evidence="2 9" id="KW-0813">Transport</keyword>
<keyword evidence="5 9" id="KW-0812">Transmembrane</keyword>
<evidence type="ECO:0000256" key="4">
    <source>
        <dbReference type="ARBA" id="ARBA00022519"/>
    </source>
</evidence>
<gene>
    <name evidence="11" type="ORF">HNR28_002223</name>
</gene>
<evidence type="ECO:0000256" key="5">
    <source>
        <dbReference type="ARBA" id="ARBA00022692"/>
    </source>
</evidence>
<dbReference type="InterPro" id="IPR007387">
    <property type="entry name" value="TRAP_DctQ"/>
</dbReference>
<feature type="transmembrane region" description="Helical" evidence="9">
    <location>
        <begin position="89"/>
        <end position="110"/>
    </location>
</feature>
<feature type="transmembrane region" description="Helical" evidence="9">
    <location>
        <begin position="130"/>
        <end position="151"/>
    </location>
</feature>
<comment type="function">
    <text evidence="9">Part of the tripartite ATP-independent periplasmic (TRAP) transport system.</text>
</comment>
<protein>
    <recommendedName>
        <fullName evidence="9">TRAP transporter small permease protein</fullName>
    </recommendedName>
</protein>
<comment type="caution">
    <text evidence="11">The sequence shown here is derived from an EMBL/GenBank/DDBJ whole genome shotgun (WGS) entry which is preliminary data.</text>
</comment>
<dbReference type="GO" id="GO:0005886">
    <property type="term" value="C:plasma membrane"/>
    <property type="evidence" value="ECO:0007669"/>
    <property type="project" value="UniProtKB-SubCell"/>
</dbReference>
<evidence type="ECO:0000313" key="11">
    <source>
        <dbReference type="EMBL" id="MBB6084178.1"/>
    </source>
</evidence>
<evidence type="ECO:0000256" key="2">
    <source>
        <dbReference type="ARBA" id="ARBA00022448"/>
    </source>
</evidence>
<evidence type="ECO:0000256" key="3">
    <source>
        <dbReference type="ARBA" id="ARBA00022475"/>
    </source>
</evidence>
<evidence type="ECO:0000256" key="8">
    <source>
        <dbReference type="ARBA" id="ARBA00038436"/>
    </source>
</evidence>
<dbReference type="PANTHER" id="PTHR35011:SF11">
    <property type="entry name" value="TRAP TRANSPORTER SMALL PERMEASE PROTEIN"/>
    <property type="match status" value="1"/>
</dbReference>
<feature type="domain" description="Tripartite ATP-independent periplasmic transporters DctQ component" evidence="10">
    <location>
        <begin position="27"/>
        <end position="152"/>
    </location>
</feature>
<keyword evidence="7 9" id="KW-0472">Membrane</keyword>
<keyword evidence="3" id="KW-1003">Cell membrane</keyword>
<comment type="subcellular location">
    <subcellularLocation>
        <location evidence="1 9">Cell inner membrane</location>
        <topology evidence="1 9">Multi-pass membrane protein</topology>
    </subcellularLocation>
</comment>
<dbReference type="EMBL" id="JACHIB010000012">
    <property type="protein sequence ID" value="MBB6084178.1"/>
    <property type="molecule type" value="Genomic_DNA"/>
</dbReference>
<dbReference type="RefSeq" id="WP_151024357.1">
    <property type="nucleotide sequence ID" value="NZ_JACHIB010000012.1"/>
</dbReference>
<dbReference type="GO" id="GO:0022857">
    <property type="term" value="F:transmembrane transporter activity"/>
    <property type="evidence" value="ECO:0007669"/>
    <property type="project" value="UniProtKB-UniRule"/>
</dbReference>
<sequence>MGVLGSIDRGLTRLVSWVAQGLLWSAVAAGFYQVLARFVLESPSAWSEAWTRASIIWAVMLGVALAFRQGAMLGVDLLHNLLAPRRARVLEHVVLLIVVGFLGFLVWIGADMTWRVRFQTTPSLGVSISWIYLSIPVGATLALFAALAYWAEGPRRLHIETV</sequence>
<evidence type="ECO:0000259" key="10">
    <source>
        <dbReference type="Pfam" id="PF04290"/>
    </source>
</evidence>
<keyword evidence="6 9" id="KW-1133">Transmembrane helix</keyword>
<organism evidence="11 12">
    <name type="scientific">Castellaniella defragrans</name>
    <name type="common">Alcaligenes defragrans</name>
    <dbReference type="NCBI Taxonomy" id="75697"/>
    <lineage>
        <taxon>Bacteria</taxon>
        <taxon>Pseudomonadati</taxon>
        <taxon>Pseudomonadota</taxon>
        <taxon>Betaproteobacteria</taxon>
        <taxon>Burkholderiales</taxon>
        <taxon>Alcaligenaceae</taxon>
        <taxon>Castellaniella</taxon>
    </lineage>
</organism>
<evidence type="ECO:0000256" key="7">
    <source>
        <dbReference type="ARBA" id="ARBA00023136"/>
    </source>
</evidence>
<reference evidence="11 12" key="1">
    <citation type="submission" date="2020-08" db="EMBL/GenBank/DDBJ databases">
        <title>Genomic Encyclopedia of Type Strains, Phase IV (KMG-IV): sequencing the most valuable type-strain genomes for metagenomic binning, comparative biology and taxonomic classification.</title>
        <authorList>
            <person name="Goeker M."/>
        </authorList>
    </citation>
    <scope>NUCLEOTIDE SEQUENCE [LARGE SCALE GENOMIC DNA]</scope>
    <source>
        <strain evidence="11 12">DSM 12141</strain>
    </source>
</reference>
<evidence type="ECO:0000256" key="9">
    <source>
        <dbReference type="RuleBase" id="RU369079"/>
    </source>
</evidence>
<accession>A0A7W9TQI5</accession>
<feature type="transmembrane region" description="Helical" evidence="9">
    <location>
        <begin position="55"/>
        <end position="77"/>
    </location>
</feature>
<dbReference type="GO" id="GO:0015740">
    <property type="term" value="P:C4-dicarboxylate transport"/>
    <property type="evidence" value="ECO:0007669"/>
    <property type="project" value="TreeGrafter"/>
</dbReference>
<feature type="transmembrane region" description="Helical" evidence="9">
    <location>
        <begin position="14"/>
        <end position="35"/>
    </location>
</feature>
<evidence type="ECO:0000256" key="1">
    <source>
        <dbReference type="ARBA" id="ARBA00004429"/>
    </source>
</evidence>
<evidence type="ECO:0000313" key="12">
    <source>
        <dbReference type="Proteomes" id="UP000541136"/>
    </source>
</evidence>
<comment type="subunit">
    <text evidence="9">The complex comprises the extracytoplasmic solute receptor protein and the two transmembrane proteins.</text>
</comment>
<dbReference type="Proteomes" id="UP000541136">
    <property type="component" value="Unassembled WGS sequence"/>
</dbReference>
<dbReference type="AlphaFoldDB" id="A0A7W9TQI5"/>
<proteinExistence type="inferred from homology"/>
<keyword evidence="4 9" id="KW-0997">Cell inner membrane</keyword>
<name>A0A7W9TQI5_CASDE</name>
<dbReference type="PANTHER" id="PTHR35011">
    <property type="entry name" value="2,3-DIKETO-L-GULONATE TRAP TRANSPORTER SMALL PERMEASE PROTEIN YIAM"/>
    <property type="match status" value="1"/>
</dbReference>
<dbReference type="InterPro" id="IPR055348">
    <property type="entry name" value="DctQ"/>
</dbReference>